<feature type="non-terminal residue" evidence="1">
    <location>
        <position position="236"/>
    </location>
</feature>
<dbReference type="AlphaFoldDB" id="A0A0F9IQU7"/>
<proteinExistence type="predicted"/>
<organism evidence="1">
    <name type="scientific">marine sediment metagenome</name>
    <dbReference type="NCBI Taxonomy" id="412755"/>
    <lineage>
        <taxon>unclassified sequences</taxon>
        <taxon>metagenomes</taxon>
        <taxon>ecological metagenomes</taxon>
    </lineage>
</organism>
<protein>
    <submittedName>
        <fullName evidence="1">Uncharacterized protein</fullName>
    </submittedName>
</protein>
<reference evidence="1" key="1">
    <citation type="journal article" date="2015" name="Nature">
        <title>Complex archaea that bridge the gap between prokaryotes and eukaryotes.</title>
        <authorList>
            <person name="Spang A."/>
            <person name="Saw J.H."/>
            <person name="Jorgensen S.L."/>
            <person name="Zaremba-Niedzwiedzka K."/>
            <person name="Martijn J."/>
            <person name="Lind A.E."/>
            <person name="van Eijk R."/>
            <person name="Schleper C."/>
            <person name="Guy L."/>
            <person name="Ettema T.J."/>
        </authorList>
    </citation>
    <scope>NUCLEOTIDE SEQUENCE</scope>
</reference>
<dbReference type="EMBL" id="LAZR01020263">
    <property type="protein sequence ID" value="KKL89517.1"/>
    <property type="molecule type" value="Genomic_DNA"/>
</dbReference>
<sequence length="236" mass="27357">MPDGISDLDFERVAEWVQDEAQQRKGRRTDHEIRWKEVDRQVKMDPIPKHADGGRPIDGTEWMPQMELPLQAQALELLNADARRLMFPDDRNFFSVRAQMDGEKLESMISKPMIEGLDNTVEALLAFAGLKEIDQETLDEIHAAALRHYHRQYDYRGVWDLLNAEAFKYGTFVGRGMRVDPSKFTNDLDGVRRIGKGKIPVIVPRTIWHTYLDDSADAIMHEGLMIEPGVIEWRWR</sequence>
<evidence type="ECO:0000313" key="1">
    <source>
        <dbReference type="EMBL" id="KKL89517.1"/>
    </source>
</evidence>
<name>A0A0F9IQU7_9ZZZZ</name>
<accession>A0A0F9IQU7</accession>
<gene>
    <name evidence="1" type="ORF">LCGC14_1913870</name>
</gene>
<comment type="caution">
    <text evidence="1">The sequence shown here is derived from an EMBL/GenBank/DDBJ whole genome shotgun (WGS) entry which is preliminary data.</text>
</comment>